<sequence>SGQALTALNRPLLEVFVTNITACFRNVQLVERLLYAQQEIERQQSFLRTVIDADPHFIYVKDRQGQIMLANQSLAKCFGFTPEQMVGHAFSDFAADPESKQALLEDDGALLDRTQEKIEREAKFVDQSGQTRWIYTVKAPIKDEAGEVGQLIGVGIDITERKRAEEALFEAKERAQVTLHSIGDAVITTDAHAMVEYINPIAEALTGWTTAEARGRPIDAIFLIINEQTRQPVSNPVARCLQEGKIVSLTDYSMLISRDGREYHISDTAAPIRGRSGQVLGVVLVFHDVTENRQLARQLEYEATHDALTGLINRPEFERRLKRALNSTQQFGALHALCYLDLDQFKVVNDTAGHAAGDELLRQINVILSGMFRGRDTLARIGGDEFGLLLDNCPLERAQRIAQTVVSAIHNHRFHWEGLTYQIGVSIGLVPITAESQNTTQLFTQADVACYIAKKLGRNRVHLYQREDTETVRHHGEILGAAGLRDALEQERFRLHYQPIVPLVGSDRRPARYEVLLRVVHKSHRYENSELVLPAAFIPAAERYGMMGAIDRWVIQAAFREYADGIGQTGARIAINLSGNSLSDETLLNFIEAQFAAHAFPPERVCFEITETAAIQNLRQAIELMTALKRRGSQFALDDFGSGLSSFHYLKTLPVDYLKIDGSFVQDMTDNASDCALVAAINQMSHTLGIQTIAEYTHSLAIVERLRELGVDYAQGYFFGQPTPWGQQSS</sequence>
<dbReference type="PANTHER" id="PTHR44757:SF4">
    <property type="entry name" value="DIGUANYLATE CYCLASE DGCE-RELATED"/>
    <property type="match status" value="1"/>
</dbReference>
<dbReference type="Proteomes" id="UP000760480">
    <property type="component" value="Unassembled WGS sequence"/>
</dbReference>
<dbReference type="SUPFAM" id="SSF55785">
    <property type="entry name" value="PYP-like sensor domain (PAS domain)"/>
    <property type="match status" value="2"/>
</dbReference>
<organism evidence="5 6">
    <name type="scientific">Candidatus Competibacter phosphatis</name>
    <dbReference type="NCBI Taxonomy" id="221280"/>
    <lineage>
        <taxon>Bacteria</taxon>
        <taxon>Pseudomonadati</taxon>
        <taxon>Pseudomonadota</taxon>
        <taxon>Gammaproteobacteria</taxon>
        <taxon>Candidatus Competibacteraceae</taxon>
        <taxon>Candidatus Competibacter</taxon>
    </lineage>
</organism>
<gene>
    <name evidence="5" type="ORF">E4P82_17595</name>
</gene>
<dbReference type="NCBIfam" id="TIGR00254">
    <property type="entry name" value="GGDEF"/>
    <property type="match status" value="1"/>
</dbReference>
<dbReference type="InterPro" id="IPR000700">
    <property type="entry name" value="PAS-assoc_C"/>
</dbReference>
<protein>
    <submittedName>
        <fullName evidence="5">EAL domain-containing protein</fullName>
    </submittedName>
</protein>
<dbReference type="InterPro" id="IPR029787">
    <property type="entry name" value="Nucleotide_cyclase"/>
</dbReference>
<dbReference type="Gene3D" id="3.30.70.270">
    <property type="match status" value="1"/>
</dbReference>
<dbReference type="SUPFAM" id="SSF141868">
    <property type="entry name" value="EAL domain-like"/>
    <property type="match status" value="1"/>
</dbReference>
<dbReference type="InterPro" id="IPR000014">
    <property type="entry name" value="PAS"/>
</dbReference>
<evidence type="ECO:0000313" key="5">
    <source>
        <dbReference type="EMBL" id="NMQ20846.1"/>
    </source>
</evidence>
<dbReference type="Gene3D" id="3.20.20.450">
    <property type="entry name" value="EAL domain"/>
    <property type="match status" value="1"/>
</dbReference>
<dbReference type="CDD" id="cd00130">
    <property type="entry name" value="PAS"/>
    <property type="match status" value="2"/>
</dbReference>
<dbReference type="InterPro" id="IPR035919">
    <property type="entry name" value="EAL_sf"/>
</dbReference>
<feature type="domain" description="PAS" evidence="1">
    <location>
        <begin position="43"/>
        <end position="121"/>
    </location>
</feature>
<dbReference type="InterPro" id="IPR000160">
    <property type="entry name" value="GGDEF_dom"/>
</dbReference>
<dbReference type="PANTHER" id="PTHR44757">
    <property type="entry name" value="DIGUANYLATE CYCLASE DGCP"/>
    <property type="match status" value="1"/>
</dbReference>
<dbReference type="SMART" id="SM00091">
    <property type="entry name" value="PAS"/>
    <property type="match status" value="2"/>
</dbReference>
<evidence type="ECO:0000259" key="4">
    <source>
        <dbReference type="PROSITE" id="PS50887"/>
    </source>
</evidence>
<evidence type="ECO:0000313" key="6">
    <source>
        <dbReference type="Proteomes" id="UP000760480"/>
    </source>
</evidence>
<dbReference type="Pfam" id="PF08448">
    <property type="entry name" value="PAS_4"/>
    <property type="match status" value="2"/>
</dbReference>
<dbReference type="InterPro" id="IPR001633">
    <property type="entry name" value="EAL_dom"/>
</dbReference>
<dbReference type="SMART" id="SM00086">
    <property type="entry name" value="PAC"/>
    <property type="match status" value="2"/>
</dbReference>
<feature type="domain" description="PAS" evidence="1">
    <location>
        <begin position="171"/>
        <end position="244"/>
    </location>
</feature>
<reference evidence="5 6" key="1">
    <citation type="submission" date="2019-03" db="EMBL/GenBank/DDBJ databases">
        <title>Metabolic reconstructions from genomes of highly enriched 'Candidatus Accumulibacter' and 'Candidatus Competibacter' bioreactor populations.</title>
        <authorList>
            <person name="Annavajhala M.K."/>
            <person name="Welles L."/>
            <person name="Abbas B."/>
            <person name="Sorokin D."/>
            <person name="Park H."/>
            <person name="Van Loosdrecht M."/>
            <person name="Chandran K."/>
        </authorList>
    </citation>
    <scope>NUCLEOTIDE SEQUENCE [LARGE SCALE GENOMIC DNA]</scope>
    <source>
        <strain evidence="5 6">SBR_G</strain>
    </source>
</reference>
<dbReference type="Pfam" id="PF00990">
    <property type="entry name" value="GGDEF"/>
    <property type="match status" value="1"/>
</dbReference>
<proteinExistence type="predicted"/>
<dbReference type="InterPro" id="IPR043128">
    <property type="entry name" value="Rev_trsase/Diguanyl_cyclase"/>
</dbReference>
<dbReference type="InterPro" id="IPR052155">
    <property type="entry name" value="Biofilm_reg_signaling"/>
</dbReference>
<dbReference type="PROSITE" id="PS50887">
    <property type="entry name" value="GGDEF"/>
    <property type="match status" value="1"/>
</dbReference>
<dbReference type="RefSeq" id="WP_169250109.1">
    <property type="nucleotide sequence ID" value="NZ_SPMZ01000065.1"/>
</dbReference>
<dbReference type="PROSITE" id="PS50883">
    <property type="entry name" value="EAL"/>
    <property type="match status" value="1"/>
</dbReference>
<dbReference type="PROSITE" id="PS50113">
    <property type="entry name" value="PAC"/>
    <property type="match status" value="2"/>
</dbReference>
<dbReference type="InterPro" id="IPR001610">
    <property type="entry name" value="PAC"/>
</dbReference>
<comment type="caution">
    <text evidence="5">The sequence shown here is derived from an EMBL/GenBank/DDBJ whole genome shotgun (WGS) entry which is preliminary data.</text>
</comment>
<dbReference type="CDD" id="cd01948">
    <property type="entry name" value="EAL"/>
    <property type="match status" value="1"/>
</dbReference>
<name>A0ABX1TN78_9GAMM</name>
<dbReference type="Gene3D" id="3.30.450.20">
    <property type="entry name" value="PAS domain"/>
    <property type="match status" value="2"/>
</dbReference>
<feature type="non-terminal residue" evidence="5">
    <location>
        <position position="1"/>
    </location>
</feature>
<evidence type="ECO:0000259" key="1">
    <source>
        <dbReference type="PROSITE" id="PS50112"/>
    </source>
</evidence>
<dbReference type="SMART" id="SM00267">
    <property type="entry name" value="GGDEF"/>
    <property type="match status" value="1"/>
</dbReference>
<dbReference type="SUPFAM" id="SSF55073">
    <property type="entry name" value="Nucleotide cyclase"/>
    <property type="match status" value="1"/>
</dbReference>
<dbReference type="PROSITE" id="PS50112">
    <property type="entry name" value="PAS"/>
    <property type="match status" value="2"/>
</dbReference>
<dbReference type="EMBL" id="SPMZ01000065">
    <property type="protein sequence ID" value="NMQ20846.1"/>
    <property type="molecule type" value="Genomic_DNA"/>
</dbReference>
<dbReference type="InterPro" id="IPR013656">
    <property type="entry name" value="PAS_4"/>
</dbReference>
<dbReference type="SMART" id="SM00052">
    <property type="entry name" value="EAL"/>
    <property type="match status" value="1"/>
</dbReference>
<accession>A0ABX1TN78</accession>
<feature type="domain" description="EAL" evidence="3">
    <location>
        <begin position="477"/>
        <end position="730"/>
    </location>
</feature>
<dbReference type="Pfam" id="PF00563">
    <property type="entry name" value="EAL"/>
    <property type="match status" value="1"/>
</dbReference>
<evidence type="ECO:0000259" key="3">
    <source>
        <dbReference type="PROSITE" id="PS50883"/>
    </source>
</evidence>
<feature type="domain" description="PAC" evidence="2">
    <location>
        <begin position="118"/>
        <end position="170"/>
    </location>
</feature>
<dbReference type="InterPro" id="IPR035965">
    <property type="entry name" value="PAS-like_dom_sf"/>
</dbReference>
<dbReference type="NCBIfam" id="TIGR00229">
    <property type="entry name" value="sensory_box"/>
    <property type="match status" value="2"/>
</dbReference>
<dbReference type="CDD" id="cd01949">
    <property type="entry name" value="GGDEF"/>
    <property type="match status" value="1"/>
</dbReference>
<feature type="domain" description="PAC" evidence="2">
    <location>
        <begin position="248"/>
        <end position="301"/>
    </location>
</feature>
<feature type="domain" description="GGDEF" evidence="4">
    <location>
        <begin position="333"/>
        <end position="466"/>
    </location>
</feature>
<evidence type="ECO:0000259" key="2">
    <source>
        <dbReference type="PROSITE" id="PS50113"/>
    </source>
</evidence>
<keyword evidence="6" id="KW-1185">Reference proteome</keyword>